<dbReference type="InterPro" id="IPR001547">
    <property type="entry name" value="Glyco_hydro_5"/>
</dbReference>
<dbReference type="GO" id="GO:0008810">
    <property type="term" value="F:cellulase activity"/>
    <property type="evidence" value="ECO:0007669"/>
    <property type="project" value="UniProtKB-EC"/>
</dbReference>
<feature type="domain" description="CBM-cenC" evidence="8">
    <location>
        <begin position="519"/>
        <end position="642"/>
    </location>
</feature>
<feature type="chain" id="PRO_5002515485" description="cellulase" evidence="6">
    <location>
        <begin position="29"/>
        <end position="661"/>
    </location>
</feature>
<dbReference type="Gene3D" id="3.20.20.80">
    <property type="entry name" value="Glycosidases"/>
    <property type="match status" value="1"/>
</dbReference>
<reference evidence="10" key="1">
    <citation type="submission" date="2019-08" db="EMBL/GenBank/DDBJ databases">
        <title>Complete genome sequence of a mangrove-derived Streptomyces xiamenensis.</title>
        <authorList>
            <person name="Xu J."/>
        </authorList>
    </citation>
    <scope>NUCLEOTIDE SEQUENCE</scope>
    <source>
        <strain evidence="10">318</strain>
    </source>
</reference>
<dbReference type="KEGG" id="sxi:SXIM_41680"/>
<evidence type="ECO:0000256" key="3">
    <source>
        <dbReference type="ARBA" id="ARBA00022801"/>
    </source>
</evidence>
<evidence type="ECO:0000256" key="4">
    <source>
        <dbReference type="ARBA" id="ARBA00023295"/>
    </source>
</evidence>
<dbReference type="AlphaFoldDB" id="A0A0F7FXW2"/>
<name>A0A0F7FXW2_9ACTN</name>
<evidence type="ECO:0000256" key="1">
    <source>
        <dbReference type="ARBA" id="ARBA00000966"/>
    </source>
</evidence>
<dbReference type="InterPro" id="IPR033803">
    <property type="entry name" value="CBD-like_Golvesin-Xly"/>
</dbReference>
<evidence type="ECO:0000256" key="2">
    <source>
        <dbReference type="ARBA" id="ARBA00012601"/>
    </source>
</evidence>
<evidence type="ECO:0000313" key="11">
    <source>
        <dbReference type="Proteomes" id="UP000034034"/>
    </source>
</evidence>
<evidence type="ECO:0000313" key="10">
    <source>
        <dbReference type="EMBL" id="AKG45552.1"/>
    </source>
</evidence>
<dbReference type="RefSeq" id="WP_046724843.1">
    <property type="nucleotide sequence ID" value="NZ_CP009922.3"/>
</dbReference>
<keyword evidence="11" id="KW-1185">Reference proteome</keyword>
<dbReference type="CDD" id="cd14488">
    <property type="entry name" value="CBM6-CBM35-CBM36_like_2"/>
    <property type="match status" value="1"/>
</dbReference>
<organism evidence="10 11">
    <name type="scientific">Streptomyces xiamenensis</name>
    <dbReference type="NCBI Taxonomy" id="408015"/>
    <lineage>
        <taxon>Bacteria</taxon>
        <taxon>Bacillati</taxon>
        <taxon>Actinomycetota</taxon>
        <taxon>Actinomycetes</taxon>
        <taxon>Kitasatosporales</taxon>
        <taxon>Streptomycetaceae</taxon>
        <taxon>Streptomyces</taxon>
    </lineage>
</organism>
<proteinExistence type="predicted"/>
<dbReference type="Pfam" id="PF02018">
    <property type="entry name" value="CBM_4_9"/>
    <property type="match status" value="1"/>
</dbReference>
<keyword evidence="6" id="KW-0732">Signal</keyword>
<feature type="domain" description="Golvesin/Xly CBD-like" evidence="9">
    <location>
        <begin position="379"/>
        <end position="507"/>
    </location>
</feature>
<dbReference type="PROSITE" id="PS00659">
    <property type="entry name" value="GLYCOSYL_HYDROL_F5"/>
    <property type="match status" value="1"/>
</dbReference>
<protein>
    <recommendedName>
        <fullName evidence="2">cellulase</fullName>
        <ecNumber evidence="2">3.2.1.4</ecNumber>
    </recommendedName>
</protein>
<feature type="region of interest" description="Disordered" evidence="5">
    <location>
        <begin position="352"/>
        <end position="374"/>
    </location>
</feature>
<dbReference type="Gene3D" id="2.60.120.260">
    <property type="entry name" value="Galactose-binding domain-like"/>
    <property type="match status" value="1"/>
</dbReference>
<evidence type="ECO:0000259" key="9">
    <source>
        <dbReference type="Pfam" id="PF25275"/>
    </source>
</evidence>
<sequence length="661" mass="70821">MLSTAKKLLRTLTALAIPLTLLAGPASAARAGEPAAQPAADAIQWLSVDGNQIRDEDGRPVTLRGVSVLAPRHNAECGDCNPKPISELIDMSVDAAGGGWHSKVLRLPVTEWAPNDSLPLAENFARHVDPYVQQAIDLGIYVIVDFHRVQNYGDGNGGVPQSIVKEFWDYVAPRYAGVPNVIFEVYNEPLAPTNWATWKSYITPVVDSIRQVAPDNLILMGSPNWSTMVNEAAADPIDDANTAYVYHLYPNQGPSSVANLDQKFGNASRSIPVILTEFGWNPAGEFTDPAVTQGTTKCWGNGLRNYLDERPWISWTAWVFDNYWKPQMFDKNWNLLGGDHQGQFVKDWLGQLKDHNQPGTDNPPGAGDDLGVPPSRTGIVVDNTSPGYSDSGDWTTADTAHGFHGVDYKHDGSGTASAKTATFTPDLPASGRYNVYLWWSPNSNRTAAAPVSITHAGGTAALTVDQRTGGCDWGLLGTYDFTAGAGQKLTLSADSPGYTIADAVLFEPADGTDPGTGEELLVNGDFAAGLDPWYSIGRATPGTPAGGELCTAVAGGTTQTWDALIGQDNIPLTSGGQYALSFTASTSAPAAHTVRAAVESTDFPHPTQLDAYPRLTGEEQRYTYVFSPTDSLDAARLRFQLGGQAQPYTFCLAGASLTRRN</sequence>
<dbReference type="PANTHER" id="PTHR34142:SF1">
    <property type="entry name" value="GLYCOSIDE HYDROLASE FAMILY 5 DOMAIN-CONTAINING PROTEIN"/>
    <property type="match status" value="1"/>
</dbReference>
<evidence type="ECO:0000256" key="5">
    <source>
        <dbReference type="SAM" id="MobiDB-lite"/>
    </source>
</evidence>
<feature type="signal peptide" evidence="6">
    <location>
        <begin position="1"/>
        <end position="28"/>
    </location>
</feature>
<evidence type="ECO:0000259" key="8">
    <source>
        <dbReference type="Pfam" id="PF02018"/>
    </source>
</evidence>
<dbReference type="HOGENOM" id="CLU_414996_0_0_11"/>
<dbReference type="PANTHER" id="PTHR34142">
    <property type="entry name" value="ENDO-BETA-1,4-GLUCANASE A"/>
    <property type="match status" value="1"/>
</dbReference>
<dbReference type="EMBL" id="CP009922">
    <property type="protein sequence ID" value="AKG45552.1"/>
    <property type="molecule type" value="Genomic_DNA"/>
</dbReference>
<dbReference type="STRING" id="408015.SXIM_41680"/>
<evidence type="ECO:0000259" key="7">
    <source>
        <dbReference type="Pfam" id="PF00150"/>
    </source>
</evidence>
<accession>A0A0F7FXW2</accession>
<dbReference type="Proteomes" id="UP000034034">
    <property type="component" value="Chromosome"/>
</dbReference>
<dbReference type="GO" id="GO:0000272">
    <property type="term" value="P:polysaccharide catabolic process"/>
    <property type="evidence" value="ECO:0007669"/>
    <property type="project" value="InterPro"/>
</dbReference>
<dbReference type="Pfam" id="PF00150">
    <property type="entry name" value="Cellulase"/>
    <property type="match status" value="1"/>
</dbReference>
<keyword evidence="3 10" id="KW-0378">Hydrolase</keyword>
<dbReference type="InterPro" id="IPR017853">
    <property type="entry name" value="GH"/>
</dbReference>
<dbReference type="SUPFAM" id="SSF51445">
    <property type="entry name" value="(Trans)glycosidases"/>
    <property type="match status" value="1"/>
</dbReference>
<comment type="catalytic activity">
    <reaction evidence="1">
        <text>Endohydrolysis of (1-&gt;4)-beta-D-glucosidic linkages in cellulose, lichenin and cereal beta-D-glucans.</text>
        <dbReference type="EC" id="3.2.1.4"/>
    </reaction>
</comment>
<feature type="domain" description="Glycoside hydrolase family 5" evidence="7">
    <location>
        <begin position="56"/>
        <end position="322"/>
    </location>
</feature>
<dbReference type="Pfam" id="PF25275">
    <property type="entry name" value="Golvesin_C"/>
    <property type="match status" value="1"/>
</dbReference>
<dbReference type="InterPro" id="IPR008979">
    <property type="entry name" value="Galactose-bd-like_sf"/>
</dbReference>
<gene>
    <name evidence="10" type="ORF">SXIM_41680</name>
</gene>
<dbReference type="SUPFAM" id="SSF49785">
    <property type="entry name" value="Galactose-binding domain-like"/>
    <property type="match status" value="1"/>
</dbReference>
<dbReference type="InterPro" id="IPR003305">
    <property type="entry name" value="CenC_carb-bd"/>
</dbReference>
<dbReference type="PATRIC" id="fig|408015.6.peg.4222"/>
<dbReference type="EC" id="3.2.1.4" evidence="2"/>
<keyword evidence="4" id="KW-0326">Glycosidase</keyword>
<evidence type="ECO:0000256" key="6">
    <source>
        <dbReference type="SAM" id="SignalP"/>
    </source>
</evidence>
<dbReference type="InterPro" id="IPR018087">
    <property type="entry name" value="Glyco_hydro_5_CS"/>
</dbReference>